<feature type="compositionally biased region" description="Acidic residues" evidence="2">
    <location>
        <begin position="258"/>
        <end position="267"/>
    </location>
</feature>
<dbReference type="AlphaFoldDB" id="A0AAN8IVB1"/>
<dbReference type="Proteomes" id="UP001331761">
    <property type="component" value="Unassembled WGS sequence"/>
</dbReference>
<feature type="coiled-coil region" evidence="1">
    <location>
        <begin position="129"/>
        <end position="163"/>
    </location>
</feature>
<evidence type="ECO:0000313" key="3">
    <source>
        <dbReference type="EMBL" id="KAK5985053.1"/>
    </source>
</evidence>
<name>A0AAN8IVB1_TRICO</name>
<evidence type="ECO:0000256" key="1">
    <source>
        <dbReference type="SAM" id="Coils"/>
    </source>
</evidence>
<dbReference type="EMBL" id="WIXE01002172">
    <property type="protein sequence ID" value="KAK5985053.1"/>
    <property type="molecule type" value="Genomic_DNA"/>
</dbReference>
<keyword evidence="4" id="KW-1185">Reference proteome</keyword>
<proteinExistence type="predicted"/>
<evidence type="ECO:0000313" key="4">
    <source>
        <dbReference type="Proteomes" id="UP001331761"/>
    </source>
</evidence>
<protein>
    <submittedName>
        <fullName evidence="3">Uncharacterized protein</fullName>
    </submittedName>
</protein>
<gene>
    <name evidence="3" type="ORF">GCK32_016050</name>
</gene>
<organism evidence="3 4">
    <name type="scientific">Trichostrongylus colubriformis</name>
    <name type="common">Black scour worm</name>
    <dbReference type="NCBI Taxonomy" id="6319"/>
    <lineage>
        <taxon>Eukaryota</taxon>
        <taxon>Metazoa</taxon>
        <taxon>Ecdysozoa</taxon>
        <taxon>Nematoda</taxon>
        <taxon>Chromadorea</taxon>
        <taxon>Rhabditida</taxon>
        <taxon>Rhabditina</taxon>
        <taxon>Rhabditomorpha</taxon>
        <taxon>Strongyloidea</taxon>
        <taxon>Trichostrongylidae</taxon>
        <taxon>Trichostrongylus</taxon>
    </lineage>
</organism>
<feature type="non-terminal residue" evidence="3">
    <location>
        <position position="283"/>
    </location>
</feature>
<reference evidence="3 4" key="1">
    <citation type="submission" date="2019-10" db="EMBL/GenBank/DDBJ databases">
        <title>Assembly and Annotation for the nematode Trichostrongylus colubriformis.</title>
        <authorList>
            <person name="Martin J."/>
        </authorList>
    </citation>
    <scope>NUCLEOTIDE SEQUENCE [LARGE SCALE GENOMIC DNA]</scope>
    <source>
        <strain evidence="3">G859</strain>
        <tissue evidence="3">Whole worm</tissue>
    </source>
</reference>
<feature type="region of interest" description="Disordered" evidence="2">
    <location>
        <begin position="258"/>
        <end position="283"/>
    </location>
</feature>
<sequence>MAKVGSAKMTTEPLFRQLMPKPRPHYATPYEETLAYLERLAHVQNLRDQLRETSVRLGDSKTENERLRYLYNSSEPDSAGYALAQLLPETYPPIICLPVQQFLAPRNQCPLICTASSMFRDMLPESSSLTALRKSLAVAEQDVRKKQEEMEELRSQLVNQDYEQRVAALQPRLITMLRVQLAAIANITKTQILDRRLSISEDIDELKQMLDDVNDGDLDEIQKILEHTTVIYDQISRNIVIPSQSDSWTMTEALEGESDFYDDEDEVDTKQESEWQAEMTAIQ</sequence>
<keyword evidence="1" id="KW-0175">Coiled coil</keyword>
<accession>A0AAN8IVB1</accession>
<evidence type="ECO:0000256" key="2">
    <source>
        <dbReference type="SAM" id="MobiDB-lite"/>
    </source>
</evidence>
<comment type="caution">
    <text evidence="3">The sequence shown here is derived from an EMBL/GenBank/DDBJ whole genome shotgun (WGS) entry which is preliminary data.</text>
</comment>